<dbReference type="GeneID" id="63807606"/>
<accession>A0A1Y1VXL7</accession>
<dbReference type="EMBL" id="MCFD01000021">
    <property type="protein sequence ID" value="ORX65775.1"/>
    <property type="molecule type" value="Genomic_DNA"/>
</dbReference>
<protein>
    <submittedName>
        <fullName evidence="2">Uncharacterized protein</fullName>
    </submittedName>
</protein>
<evidence type="ECO:0000256" key="1">
    <source>
        <dbReference type="SAM" id="Phobius"/>
    </source>
</evidence>
<organism evidence="2 3">
    <name type="scientific">Linderina pennispora</name>
    <dbReference type="NCBI Taxonomy" id="61395"/>
    <lineage>
        <taxon>Eukaryota</taxon>
        <taxon>Fungi</taxon>
        <taxon>Fungi incertae sedis</taxon>
        <taxon>Zoopagomycota</taxon>
        <taxon>Kickxellomycotina</taxon>
        <taxon>Kickxellomycetes</taxon>
        <taxon>Kickxellales</taxon>
        <taxon>Kickxellaceae</taxon>
        <taxon>Linderina</taxon>
    </lineage>
</organism>
<comment type="caution">
    <text evidence="2">The sequence shown here is derived from an EMBL/GenBank/DDBJ whole genome shotgun (WGS) entry which is preliminary data.</text>
</comment>
<dbReference type="AlphaFoldDB" id="A0A1Y1VXL7"/>
<feature type="transmembrane region" description="Helical" evidence="1">
    <location>
        <begin position="6"/>
        <end position="25"/>
    </location>
</feature>
<reference evidence="2 3" key="1">
    <citation type="submission" date="2016-07" db="EMBL/GenBank/DDBJ databases">
        <title>Pervasive Adenine N6-methylation of Active Genes in Fungi.</title>
        <authorList>
            <consortium name="DOE Joint Genome Institute"/>
            <person name="Mondo S.J."/>
            <person name="Dannebaum R.O."/>
            <person name="Kuo R.C."/>
            <person name="Labutti K."/>
            <person name="Haridas S."/>
            <person name="Kuo A."/>
            <person name="Salamov A."/>
            <person name="Ahrendt S.R."/>
            <person name="Lipzen A."/>
            <person name="Sullivan W."/>
            <person name="Andreopoulos W.B."/>
            <person name="Clum A."/>
            <person name="Lindquist E."/>
            <person name="Daum C."/>
            <person name="Ramamoorthy G.K."/>
            <person name="Gryganskyi A."/>
            <person name="Culley D."/>
            <person name="Magnuson J.K."/>
            <person name="James T.Y."/>
            <person name="O'Malley M.A."/>
            <person name="Stajich J.E."/>
            <person name="Spatafora J.W."/>
            <person name="Visel A."/>
            <person name="Grigoriev I.V."/>
        </authorList>
    </citation>
    <scope>NUCLEOTIDE SEQUENCE [LARGE SCALE GENOMIC DNA]</scope>
    <source>
        <strain evidence="2 3">ATCC 12442</strain>
    </source>
</reference>
<name>A0A1Y1VXL7_9FUNG</name>
<dbReference type="RefSeq" id="XP_040739868.1">
    <property type="nucleotide sequence ID" value="XM_040890958.1"/>
</dbReference>
<dbReference type="Proteomes" id="UP000193922">
    <property type="component" value="Unassembled WGS sequence"/>
</dbReference>
<keyword evidence="1" id="KW-0472">Membrane</keyword>
<gene>
    <name evidence="2" type="ORF">DL89DRAFT_310187</name>
</gene>
<keyword evidence="1" id="KW-1133">Transmembrane helix</keyword>
<sequence length="133" mass="15277">LHSTTYYSWCKIWDLFICICFVPIIKEVSPHGVIYPGDEFLRCDPGSLTCMMFSFALKFCWPACLLFLIAHGTAVCVSRQGMQNSNLINGGVVNGNNYDRRGKKDRGESKCKVHDKIRLLVFSRLRIRNYCCR</sequence>
<proteinExistence type="predicted"/>
<evidence type="ECO:0000313" key="2">
    <source>
        <dbReference type="EMBL" id="ORX65775.1"/>
    </source>
</evidence>
<feature type="transmembrane region" description="Helical" evidence="1">
    <location>
        <begin position="46"/>
        <end position="70"/>
    </location>
</feature>
<keyword evidence="3" id="KW-1185">Reference proteome</keyword>
<feature type="non-terminal residue" evidence="2">
    <location>
        <position position="1"/>
    </location>
</feature>
<evidence type="ECO:0000313" key="3">
    <source>
        <dbReference type="Proteomes" id="UP000193922"/>
    </source>
</evidence>
<keyword evidence="1" id="KW-0812">Transmembrane</keyword>